<dbReference type="InterPro" id="IPR051063">
    <property type="entry name" value="PDI"/>
</dbReference>
<evidence type="ECO:0000256" key="4">
    <source>
        <dbReference type="ARBA" id="ARBA00022729"/>
    </source>
</evidence>
<keyword evidence="14" id="KW-1185">Reference proteome</keyword>
<dbReference type="AlphaFoldDB" id="A0A196SAG6"/>
<dbReference type="GO" id="GO:0003756">
    <property type="term" value="F:protein disulfide isomerase activity"/>
    <property type="evidence" value="ECO:0007669"/>
    <property type="project" value="UniProtKB-EC"/>
</dbReference>
<evidence type="ECO:0000256" key="1">
    <source>
        <dbReference type="ARBA" id="ARBA00001182"/>
    </source>
</evidence>
<dbReference type="InterPro" id="IPR036356">
    <property type="entry name" value="ERp29_C_sf"/>
</dbReference>
<feature type="domain" description="Thioredoxin" evidence="12">
    <location>
        <begin position="1"/>
        <end position="98"/>
    </location>
</feature>
<comment type="catalytic activity">
    <reaction evidence="1">
        <text>Catalyzes the rearrangement of -S-S- bonds in proteins.</text>
        <dbReference type="EC" id="5.3.4.1"/>
    </reaction>
</comment>
<dbReference type="EMBL" id="LXWW01000421">
    <property type="protein sequence ID" value="OAO13326.1"/>
    <property type="molecule type" value="Genomic_DNA"/>
</dbReference>
<feature type="signal peptide" evidence="11">
    <location>
        <begin position="1"/>
        <end position="15"/>
    </location>
</feature>
<evidence type="ECO:0000256" key="2">
    <source>
        <dbReference type="ARBA" id="ARBA00006347"/>
    </source>
</evidence>
<protein>
    <recommendedName>
        <fullName evidence="3">protein disulfide-isomerase</fullName>
        <ecNumber evidence="3">5.3.4.1</ecNumber>
    </recommendedName>
</protein>
<evidence type="ECO:0000256" key="7">
    <source>
        <dbReference type="ARBA" id="ARBA00023235"/>
    </source>
</evidence>
<dbReference type="SUPFAM" id="SSF47933">
    <property type="entry name" value="ERP29 C domain-like"/>
    <property type="match status" value="1"/>
</dbReference>
<dbReference type="PRINTS" id="PR00421">
    <property type="entry name" value="THIOREDOXIN"/>
</dbReference>
<comment type="caution">
    <text evidence="13">The sequence shown here is derived from an EMBL/GenBank/DDBJ whole genome shotgun (WGS) entry which is preliminary data.</text>
</comment>
<dbReference type="PANTHER" id="PTHR45672">
    <property type="entry name" value="PROTEIN DISULFIDE-ISOMERASE C17H9.14C-RELATED"/>
    <property type="match status" value="1"/>
</dbReference>
<dbReference type="Pfam" id="PF00085">
    <property type="entry name" value="Thioredoxin"/>
    <property type="match status" value="2"/>
</dbReference>
<dbReference type="PROSITE" id="PS51352">
    <property type="entry name" value="THIOREDOXIN_2"/>
    <property type="match status" value="2"/>
</dbReference>
<evidence type="ECO:0000256" key="8">
    <source>
        <dbReference type="ARBA" id="ARBA00023284"/>
    </source>
</evidence>
<dbReference type="PANTHER" id="PTHR45672:SF11">
    <property type="entry name" value="PROTEIN DISULFIDE-ISOMERASE C17H9.14C"/>
    <property type="match status" value="1"/>
</dbReference>
<dbReference type="EC" id="5.3.4.1" evidence="3"/>
<dbReference type="InterPro" id="IPR005788">
    <property type="entry name" value="PDI_thioredoxin-like_dom"/>
</dbReference>
<dbReference type="Proteomes" id="UP000078348">
    <property type="component" value="Unassembled WGS sequence"/>
</dbReference>
<dbReference type="InterPro" id="IPR013766">
    <property type="entry name" value="Thioredoxin_domain"/>
</dbReference>
<evidence type="ECO:0000256" key="10">
    <source>
        <dbReference type="SAM" id="MobiDB-lite"/>
    </source>
</evidence>
<evidence type="ECO:0000256" key="6">
    <source>
        <dbReference type="ARBA" id="ARBA00023157"/>
    </source>
</evidence>
<evidence type="ECO:0000256" key="11">
    <source>
        <dbReference type="SAM" id="SignalP"/>
    </source>
</evidence>
<keyword evidence="8" id="KW-0676">Redox-active center</keyword>
<dbReference type="InterPro" id="IPR036249">
    <property type="entry name" value="Thioredoxin-like_sf"/>
</dbReference>
<dbReference type="InterPro" id="IPR011679">
    <property type="entry name" value="ERp29_C"/>
</dbReference>
<dbReference type="OrthoDB" id="72053at2759"/>
<comment type="similarity">
    <text evidence="2 9">Belongs to the protein disulfide isomerase family.</text>
</comment>
<keyword evidence="7" id="KW-0413">Isomerase</keyword>
<evidence type="ECO:0000256" key="5">
    <source>
        <dbReference type="ARBA" id="ARBA00022737"/>
    </source>
</evidence>
<keyword evidence="5" id="KW-0677">Repeat</keyword>
<gene>
    <name evidence="13" type="ORF">AV274_5001</name>
</gene>
<organism evidence="13 14">
    <name type="scientific">Blastocystis sp. subtype 1 (strain ATCC 50177 / NandII)</name>
    <dbReference type="NCBI Taxonomy" id="478820"/>
    <lineage>
        <taxon>Eukaryota</taxon>
        <taxon>Sar</taxon>
        <taxon>Stramenopiles</taxon>
        <taxon>Bigyra</taxon>
        <taxon>Opalozoa</taxon>
        <taxon>Opalinata</taxon>
        <taxon>Blastocystidae</taxon>
        <taxon>Blastocystis</taxon>
    </lineage>
</organism>
<keyword evidence="4 11" id="KW-0732">Signal</keyword>
<dbReference type="CDD" id="cd02998">
    <property type="entry name" value="PDI_a_ERp38"/>
    <property type="match status" value="2"/>
</dbReference>
<evidence type="ECO:0000256" key="9">
    <source>
        <dbReference type="RuleBase" id="RU004208"/>
    </source>
</evidence>
<proteinExistence type="inferred from homology"/>
<keyword evidence="6" id="KW-1015">Disulfide bond</keyword>
<evidence type="ECO:0000313" key="13">
    <source>
        <dbReference type="EMBL" id="OAO13326.1"/>
    </source>
</evidence>
<dbReference type="PROSITE" id="PS00194">
    <property type="entry name" value="THIOREDOXIN_1"/>
    <property type="match status" value="2"/>
</dbReference>
<dbReference type="SUPFAM" id="SSF52833">
    <property type="entry name" value="Thioredoxin-like"/>
    <property type="match status" value="2"/>
</dbReference>
<feature type="domain" description="Thioredoxin" evidence="12">
    <location>
        <begin position="105"/>
        <end position="240"/>
    </location>
</feature>
<feature type="compositionally biased region" description="Low complexity" evidence="10">
    <location>
        <begin position="356"/>
        <end position="366"/>
    </location>
</feature>
<dbReference type="Gene3D" id="1.20.1150.12">
    <property type="entry name" value="Endoplasmic reticulum resident protein 29, C-terminal domain"/>
    <property type="match status" value="1"/>
</dbReference>
<dbReference type="FunFam" id="3.40.30.10:FF:000107">
    <property type="entry name" value="Protein disulfide-isomerase 5-2"/>
    <property type="match status" value="1"/>
</dbReference>
<feature type="chain" id="PRO_5012904468" description="protein disulfide-isomerase" evidence="11">
    <location>
        <begin position="16"/>
        <end position="385"/>
    </location>
</feature>
<reference evidence="13 14" key="1">
    <citation type="submission" date="2016-05" db="EMBL/GenBank/DDBJ databases">
        <title>Nuclear genome of Blastocystis sp. subtype 1 NandII.</title>
        <authorList>
            <person name="Gentekaki E."/>
            <person name="Curtis B."/>
            <person name="Stairs C."/>
            <person name="Eme L."/>
            <person name="Herman E."/>
            <person name="Klimes V."/>
            <person name="Arias M.C."/>
            <person name="Elias M."/>
            <person name="Hilliou F."/>
            <person name="Klute M."/>
            <person name="Malik S.-B."/>
            <person name="Pightling A."/>
            <person name="Rachubinski R."/>
            <person name="Salas D."/>
            <person name="Schlacht A."/>
            <person name="Suga H."/>
            <person name="Archibald J."/>
            <person name="Ball S.G."/>
            <person name="Clark G."/>
            <person name="Dacks J."/>
            <person name="Van Der Giezen M."/>
            <person name="Tsaousis A."/>
            <person name="Roger A."/>
        </authorList>
    </citation>
    <scope>NUCLEOTIDE SEQUENCE [LARGE SCALE GENOMIC DNA]</scope>
    <source>
        <strain evidence="14">ATCC 50177 / NandII</strain>
    </source>
</reference>
<dbReference type="Pfam" id="PF07749">
    <property type="entry name" value="ERp29"/>
    <property type="match status" value="1"/>
</dbReference>
<dbReference type="InterPro" id="IPR017937">
    <property type="entry name" value="Thioredoxin_CS"/>
</dbReference>
<dbReference type="FunFam" id="3.40.30.10:FF:000032">
    <property type="entry name" value="Protein disulfide-isomerase A6 homolog"/>
    <property type="match status" value="1"/>
</dbReference>
<feature type="compositionally biased region" description="Basic and acidic residues" evidence="10">
    <location>
        <begin position="373"/>
        <end position="385"/>
    </location>
</feature>
<dbReference type="NCBIfam" id="TIGR01126">
    <property type="entry name" value="pdi_dom"/>
    <property type="match status" value="2"/>
</dbReference>
<dbReference type="GO" id="GO:0006457">
    <property type="term" value="P:protein folding"/>
    <property type="evidence" value="ECO:0007669"/>
    <property type="project" value="TreeGrafter"/>
</dbReference>
<evidence type="ECO:0000256" key="3">
    <source>
        <dbReference type="ARBA" id="ARBA00012723"/>
    </source>
</evidence>
<feature type="region of interest" description="Disordered" evidence="10">
    <location>
        <begin position="352"/>
        <end position="385"/>
    </location>
</feature>
<evidence type="ECO:0000259" key="12">
    <source>
        <dbReference type="PROSITE" id="PS51352"/>
    </source>
</evidence>
<accession>A0A196SAG6</accession>
<sequence>MKATAFFLLMALATAAVVPLTHENFDEVVNGDKNVFVKFYAPWCGHCKALAPEYIKFADSFAKEESLIVAEVNADEDHELGERFNIQGFPTLKFFPAGSTEPIDYEGGREAKDLIAFVNEKIGTHVIVKEPVTNVVVLTPANFNAIVKESGKVVFVKFYAPWCGHCKHLAPTYIQLADVFTEEPNVVIAELDADKYRDLAQEYDVHGFPTLKIFVNGEPKPYSGDRSLDDLVEFVNNAAGTARKTDGSVDTAYGRIPEVDEVIAQLKDLSEESLKKVREALDKVPEEMAANKKVYEQLMKKISQKGEAYIETEKARISKFLMSDSVSKLKKGAFRVRKNILGAFAALKEAAKPVESEVPVESAEPVAAEEPEEPKAAEKAEEPEL</sequence>
<dbReference type="STRING" id="478820.A0A196SAG6"/>
<evidence type="ECO:0000313" key="14">
    <source>
        <dbReference type="Proteomes" id="UP000078348"/>
    </source>
</evidence>
<dbReference type="Gene3D" id="3.40.30.10">
    <property type="entry name" value="Glutaredoxin"/>
    <property type="match status" value="2"/>
</dbReference>
<name>A0A196SAG6_BLAHN</name>
<dbReference type="GO" id="GO:0005783">
    <property type="term" value="C:endoplasmic reticulum"/>
    <property type="evidence" value="ECO:0007669"/>
    <property type="project" value="InterPro"/>
</dbReference>